<keyword evidence="6" id="KW-0326">Glycosidase</keyword>
<evidence type="ECO:0000313" key="10">
    <source>
        <dbReference type="EMBL" id="KAK4317130.1"/>
    </source>
</evidence>
<dbReference type="GO" id="GO:0006680">
    <property type="term" value="P:glucosylceramide catabolic process"/>
    <property type="evidence" value="ECO:0007669"/>
    <property type="project" value="TreeGrafter"/>
</dbReference>
<dbReference type="Pfam" id="PF02055">
    <property type="entry name" value="Glyco_hydro_30"/>
    <property type="match status" value="1"/>
</dbReference>
<dbReference type="Gene3D" id="3.20.20.80">
    <property type="entry name" value="Glycosidases"/>
    <property type="match status" value="1"/>
</dbReference>
<comment type="similarity">
    <text evidence="2 6">Belongs to the glycosyl hydrolase 30 family.</text>
</comment>
<dbReference type="SUPFAM" id="SSF51011">
    <property type="entry name" value="Glycosyl hydrolase domain"/>
    <property type="match status" value="1"/>
</dbReference>
<evidence type="ECO:0000259" key="9">
    <source>
        <dbReference type="Pfam" id="PF17189"/>
    </source>
</evidence>
<gene>
    <name evidence="10" type="ORF">Pmani_011764</name>
</gene>
<evidence type="ECO:0000259" key="8">
    <source>
        <dbReference type="Pfam" id="PF02055"/>
    </source>
</evidence>
<dbReference type="PANTHER" id="PTHR11069:SF23">
    <property type="entry name" value="LYSOSOMAL ACID GLUCOSYLCERAMIDASE"/>
    <property type="match status" value="1"/>
</dbReference>
<feature type="chain" id="PRO_5042138039" description="Glucosylceramidase" evidence="7">
    <location>
        <begin position="21"/>
        <end position="612"/>
    </location>
</feature>
<name>A0AAE1PYL0_9EUCA</name>
<evidence type="ECO:0000256" key="7">
    <source>
        <dbReference type="SAM" id="SignalP"/>
    </source>
</evidence>
<feature type="domain" description="Glycosyl hydrolase family 30 TIM-barrel" evidence="8">
    <location>
        <begin position="125"/>
        <end position="479"/>
    </location>
</feature>
<dbReference type="AlphaFoldDB" id="A0AAE1PYL0"/>
<dbReference type="Pfam" id="PF17189">
    <property type="entry name" value="Glyco_hydro_30C"/>
    <property type="match status" value="1"/>
</dbReference>
<dbReference type="InterPro" id="IPR033452">
    <property type="entry name" value="GH30_C"/>
</dbReference>
<dbReference type="GO" id="GO:0004348">
    <property type="term" value="F:glucosylceramidase activity"/>
    <property type="evidence" value="ECO:0007669"/>
    <property type="project" value="UniProtKB-EC"/>
</dbReference>
<dbReference type="SUPFAM" id="SSF51445">
    <property type="entry name" value="(Trans)glycosidases"/>
    <property type="match status" value="1"/>
</dbReference>
<dbReference type="PANTHER" id="PTHR11069">
    <property type="entry name" value="GLUCOSYLCERAMIDASE"/>
    <property type="match status" value="1"/>
</dbReference>
<protein>
    <recommendedName>
        <fullName evidence="3 6">Glucosylceramidase</fullName>
        <ecNumber evidence="3 6">3.2.1.45</ecNumber>
    </recommendedName>
</protein>
<keyword evidence="6" id="KW-0443">Lipid metabolism</keyword>
<dbReference type="GO" id="GO:0016020">
    <property type="term" value="C:membrane"/>
    <property type="evidence" value="ECO:0007669"/>
    <property type="project" value="GOC"/>
</dbReference>
<dbReference type="EMBL" id="JAWZYT010000948">
    <property type="protein sequence ID" value="KAK4317130.1"/>
    <property type="molecule type" value="Genomic_DNA"/>
</dbReference>
<comment type="catalytic activity">
    <reaction evidence="1">
        <text>a beta-D-glucosyl-(1&lt;-&gt;1')-N-acylsphing-4-enine + H2O = an N-acylsphing-4-enine + D-glucose</text>
        <dbReference type="Rhea" id="RHEA:13269"/>
        <dbReference type="ChEBI" id="CHEBI:4167"/>
        <dbReference type="ChEBI" id="CHEBI:15377"/>
        <dbReference type="ChEBI" id="CHEBI:22801"/>
        <dbReference type="ChEBI" id="CHEBI:52639"/>
        <dbReference type="EC" id="3.2.1.45"/>
    </reaction>
    <physiologicalReaction direction="left-to-right" evidence="1">
        <dbReference type="Rhea" id="RHEA:13270"/>
    </physiologicalReaction>
</comment>
<dbReference type="InterPro" id="IPR017853">
    <property type="entry name" value="GH"/>
</dbReference>
<accession>A0AAE1PYL0</accession>
<dbReference type="EC" id="3.2.1.45" evidence="3 6"/>
<reference evidence="10" key="1">
    <citation type="submission" date="2023-11" db="EMBL/GenBank/DDBJ databases">
        <title>Genome assemblies of two species of porcelain crab, Petrolisthes cinctipes and Petrolisthes manimaculis (Anomura: Porcellanidae).</title>
        <authorList>
            <person name="Angst P."/>
        </authorList>
    </citation>
    <scope>NUCLEOTIDE SEQUENCE</scope>
    <source>
        <strain evidence="10">PB745_02</strain>
        <tissue evidence="10">Gill</tissue>
    </source>
</reference>
<dbReference type="InterPro" id="IPR001139">
    <property type="entry name" value="Glyco_hydro_30"/>
</dbReference>
<evidence type="ECO:0000313" key="11">
    <source>
        <dbReference type="Proteomes" id="UP001292094"/>
    </source>
</evidence>
<evidence type="ECO:0000256" key="1">
    <source>
        <dbReference type="ARBA" id="ARBA00001013"/>
    </source>
</evidence>
<keyword evidence="5 6" id="KW-0378">Hydrolase</keyword>
<organism evidence="10 11">
    <name type="scientific">Petrolisthes manimaculis</name>
    <dbReference type="NCBI Taxonomy" id="1843537"/>
    <lineage>
        <taxon>Eukaryota</taxon>
        <taxon>Metazoa</taxon>
        <taxon>Ecdysozoa</taxon>
        <taxon>Arthropoda</taxon>
        <taxon>Crustacea</taxon>
        <taxon>Multicrustacea</taxon>
        <taxon>Malacostraca</taxon>
        <taxon>Eumalacostraca</taxon>
        <taxon>Eucarida</taxon>
        <taxon>Decapoda</taxon>
        <taxon>Pleocyemata</taxon>
        <taxon>Anomura</taxon>
        <taxon>Galatheoidea</taxon>
        <taxon>Porcellanidae</taxon>
        <taxon>Petrolisthes</taxon>
    </lineage>
</organism>
<dbReference type="InterPro" id="IPR013780">
    <property type="entry name" value="Glyco_hydro_b"/>
</dbReference>
<dbReference type="Proteomes" id="UP001292094">
    <property type="component" value="Unassembled WGS sequence"/>
</dbReference>
<feature type="domain" description="Glycosyl hydrolase family 30 beta sandwich" evidence="9">
    <location>
        <begin position="505"/>
        <end position="559"/>
    </location>
</feature>
<evidence type="ECO:0000256" key="3">
    <source>
        <dbReference type="ARBA" id="ARBA00012658"/>
    </source>
</evidence>
<evidence type="ECO:0000256" key="5">
    <source>
        <dbReference type="ARBA" id="ARBA00022801"/>
    </source>
</evidence>
<dbReference type="Gene3D" id="2.60.40.1180">
    <property type="entry name" value="Golgi alpha-mannosidase II"/>
    <property type="match status" value="1"/>
</dbReference>
<proteinExistence type="inferred from homology"/>
<evidence type="ECO:0000256" key="6">
    <source>
        <dbReference type="RuleBase" id="RU361188"/>
    </source>
</evidence>
<keyword evidence="4 7" id="KW-0732">Signal</keyword>
<comment type="caution">
    <text evidence="10">The sequence shown here is derived from an EMBL/GenBank/DDBJ whole genome shotgun (WGS) entry which is preliminary data.</text>
</comment>
<evidence type="ECO:0000256" key="2">
    <source>
        <dbReference type="ARBA" id="ARBA00005382"/>
    </source>
</evidence>
<keyword evidence="11" id="KW-1185">Reference proteome</keyword>
<feature type="signal peptide" evidence="7">
    <location>
        <begin position="1"/>
        <end position="20"/>
    </location>
</feature>
<sequence length="612" mass="68269">MTRCAGILLLGLLLSGSISAQGGDCCVKTKCSPRANPTPTYDTQQPAGCWARSFGHDSVVCVCNATHCDLPGPSPDPTPDHYTVITSTRSGLRFHTTTPHLVDSPTPGGVLLKVATLSPQQTMIGFGSSFTDAATITTHNLSPATQDHLIRSYFGPEGLEYDLVRVPIAGTDFSTRPYTYLDDHHQNLDDFTLSTEDIEHKLPLLRRALELSERPLRVLASPWSPPAWMKTNDKLTNGGQLLPDMWHQWALYLVRFLQEYEAAGVNVWGITTQNHPFSEHEEINWNSCSWTPENMRDWLKSHLGPALKEAGLQHLQVLVGDDTRKNIHVFRDIVLGDEEASEYIDGVAVHWYHDFATDDNPPRVLDRMHLLYPDKFILYTEACIVSVIWESQPGLDEVVSTATVALGSWGRAELYAINIIQISNHHVTGWIDWNFALDTEGGPNWAEGQVDAPIIIDAEKDEFYKQPMYFAMGHFSKYVPGGSVAVPSWIESDPTTTTTTAGDTTIIEKDIHTTAFIHPYCHLVVVILNTGEDEHVVNYMTDFGKFVSVKVSPRSIQTLLVAREEREHTPNHKYSIFWSGPNYPKQSQGDWVADLHTDPVPSVPSVMKSMAE</sequence>
<dbReference type="InterPro" id="IPR033453">
    <property type="entry name" value="Glyco_hydro_30_TIM-barrel"/>
</dbReference>
<dbReference type="PRINTS" id="PR00843">
    <property type="entry name" value="GLHYDRLASE30"/>
</dbReference>
<evidence type="ECO:0000256" key="4">
    <source>
        <dbReference type="ARBA" id="ARBA00022729"/>
    </source>
</evidence>
<keyword evidence="6" id="KW-0746">Sphingolipid metabolism</keyword>